<name>A0A0P1EPH3_9RHOB</name>
<evidence type="ECO:0000259" key="1">
    <source>
        <dbReference type="Pfam" id="PF01471"/>
    </source>
</evidence>
<dbReference type="STRING" id="321267.SHM7688_01702"/>
<dbReference type="InterPro" id="IPR002477">
    <property type="entry name" value="Peptidoglycan-bd-like"/>
</dbReference>
<dbReference type="AlphaFoldDB" id="A0A0P1EPH3"/>
<proteinExistence type="predicted"/>
<keyword evidence="3" id="KW-1185">Reference proteome</keyword>
<evidence type="ECO:0000313" key="2">
    <source>
        <dbReference type="EMBL" id="CUH52256.1"/>
    </source>
</evidence>
<dbReference type="InterPro" id="IPR036365">
    <property type="entry name" value="PGBD-like_sf"/>
</dbReference>
<accession>A0A0P1EPH3</accession>
<dbReference type="InterPro" id="IPR036366">
    <property type="entry name" value="PGBDSf"/>
</dbReference>
<organism evidence="2 3">
    <name type="scientific">Shimia marina</name>
    <dbReference type="NCBI Taxonomy" id="321267"/>
    <lineage>
        <taxon>Bacteria</taxon>
        <taxon>Pseudomonadati</taxon>
        <taxon>Pseudomonadota</taxon>
        <taxon>Alphaproteobacteria</taxon>
        <taxon>Rhodobacterales</taxon>
        <taxon>Roseobacteraceae</taxon>
    </lineage>
</organism>
<dbReference type="Pfam" id="PF01471">
    <property type="entry name" value="PG_binding_1"/>
    <property type="match status" value="1"/>
</dbReference>
<gene>
    <name evidence="2" type="ORF">SHM7688_01702</name>
</gene>
<evidence type="ECO:0000313" key="3">
    <source>
        <dbReference type="Proteomes" id="UP000054823"/>
    </source>
</evidence>
<dbReference type="SUPFAM" id="SSF47090">
    <property type="entry name" value="PGBD-like"/>
    <property type="match status" value="1"/>
</dbReference>
<dbReference type="Proteomes" id="UP000054823">
    <property type="component" value="Unassembled WGS sequence"/>
</dbReference>
<feature type="domain" description="Peptidoglycan binding-like" evidence="1">
    <location>
        <begin position="127"/>
        <end position="164"/>
    </location>
</feature>
<protein>
    <recommendedName>
        <fullName evidence="1">Peptidoglycan binding-like domain-containing protein</fullName>
    </recommendedName>
</protein>
<sequence>MPAYFVARSVFAVTALTSTLCLSGCQQTIADAPYLAAFSEPEILRAEDAGAPPGARPGSCWGRDVTPAVVETVSEQIMVQPPEVLADGTVLSPGIFRTETQQRILKERRELWFESPCEEIWTEEFTASLQRALKVRGHYYGPVTGTRDGRTRAAIRRYQNTGGLDSAILSMESARRLGLIAVPRDTI</sequence>
<dbReference type="OrthoDB" id="7861420at2"/>
<dbReference type="Gene3D" id="1.10.101.10">
    <property type="entry name" value="PGBD-like superfamily/PGBD"/>
    <property type="match status" value="1"/>
</dbReference>
<dbReference type="EMBL" id="CYPW01000017">
    <property type="protein sequence ID" value="CUH52256.1"/>
    <property type="molecule type" value="Genomic_DNA"/>
</dbReference>
<reference evidence="2 3" key="1">
    <citation type="submission" date="2015-09" db="EMBL/GenBank/DDBJ databases">
        <authorList>
            <consortium name="Swine Surveillance"/>
        </authorList>
    </citation>
    <scope>NUCLEOTIDE SEQUENCE [LARGE SCALE GENOMIC DNA]</scope>
    <source>
        <strain evidence="2 3">CECT 7688</strain>
    </source>
</reference>
<dbReference type="RefSeq" id="WP_083498996.1">
    <property type="nucleotide sequence ID" value="NZ_CYPW01000017.1"/>
</dbReference>